<evidence type="ECO:0000313" key="2">
    <source>
        <dbReference type="Proteomes" id="UP000245250"/>
    </source>
</evidence>
<sequence>MKKMILFIVIVVFVSVGIWYFKKKDTGIYEQNSEPIPSIYQTYQPISSAYRNSDFSVKEICSTDISLSASPNPIKAYQSVNGNLIIGCQRGNDDTTKGDKEYYKIDKNGLITDSIYVKYDGFWTVLIEGFMISTKQKEAYYTSWPSDGSTTQNKFQEHNADFAMPDEQLNIAQEKIRKESQYYFIRSYVEGNTFFNAFYYYINKQWNVLWQKTAVYQSEKDSENATRYQKELYYSGIGESNLEKDVELENFHKEDKIKYYHVIGGGAPVTQATGWRGTGFFKTSLGEKSFLFSVSKMVIEKEKFDGFQTRIYNVSEPKASVAAVGSKFYKSPFGFALYAPDARKMYLINSL</sequence>
<organism evidence="1 2">
    <name type="scientific">Flavobacterium crocinum</name>
    <dbReference type="NCBI Taxonomy" id="2183896"/>
    <lineage>
        <taxon>Bacteria</taxon>
        <taxon>Pseudomonadati</taxon>
        <taxon>Bacteroidota</taxon>
        <taxon>Flavobacteriia</taxon>
        <taxon>Flavobacteriales</taxon>
        <taxon>Flavobacteriaceae</taxon>
        <taxon>Flavobacterium</taxon>
    </lineage>
</organism>
<dbReference type="Proteomes" id="UP000245250">
    <property type="component" value="Chromosome"/>
</dbReference>
<dbReference type="EMBL" id="CP029255">
    <property type="protein sequence ID" value="AWK06653.1"/>
    <property type="molecule type" value="Genomic_DNA"/>
</dbReference>
<name>A0A2S1YRJ8_9FLAO</name>
<evidence type="ECO:0000313" key="1">
    <source>
        <dbReference type="EMBL" id="AWK06653.1"/>
    </source>
</evidence>
<dbReference type="RefSeq" id="WP_109194063.1">
    <property type="nucleotide sequence ID" value="NZ_CP029255.1"/>
</dbReference>
<gene>
    <name evidence="1" type="ORF">HYN56_21440</name>
</gene>
<dbReference type="AlphaFoldDB" id="A0A2S1YRJ8"/>
<dbReference type="KEGG" id="fcr:HYN56_21440"/>
<protein>
    <submittedName>
        <fullName evidence="1">Uncharacterized protein</fullName>
    </submittedName>
</protein>
<accession>A0A2S1YRJ8</accession>
<reference evidence="1 2" key="1">
    <citation type="submission" date="2018-05" db="EMBL/GenBank/DDBJ databases">
        <title>Genome sequencing of Flavobacterium sp. HYN0056.</title>
        <authorList>
            <person name="Yi H."/>
            <person name="Baek C."/>
        </authorList>
    </citation>
    <scope>NUCLEOTIDE SEQUENCE [LARGE SCALE GENOMIC DNA]</scope>
    <source>
        <strain evidence="1 2">HYN0056</strain>
    </source>
</reference>
<dbReference type="OrthoDB" id="7024294at2"/>
<keyword evidence="2" id="KW-1185">Reference proteome</keyword>
<proteinExistence type="predicted"/>